<evidence type="ECO:0000313" key="2">
    <source>
        <dbReference type="Proteomes" id="UP000589620"/>
    </source>
</evidence>
<dbReference type="EMBL" id="JACCBJ010000001">
    <property type="protein sequence ID" value="NYD75096.1"/>
    <property type="molecule type" value="Genomic_DNA"/>
</dbReference>
<keyword evidence="2" id="KW-1185">Reference proteome</keyword>
<comment type="caution">
    <text evidence="1">The sequence shown here is derived from an EMBL/GenBank/DDBJ whole genome shotgun (WGS) entry which is preliminary data.</text>
</comment>
<name>A0A852T0N4_9MICO</name>
<gene>
    <name evidence="1" type="ORF">BJ963_002615</name>
</gene>
<dbReference type="Proteomes" id="UP000589620">
    <property type="component" value="Unassembled WGS sequence"/>
</dbReference>
<organism evidence="1 2">
    <name type="scientific">Leifsonia soli</name>
    <dbReference type="NCBI Taxonomy" id="582665"/>
    <lineage>
        <taxon>Bacteria</taxon>
        <taxon>Bacillati</taxon>
        <taxon>Actinomycetota</taxon>
        <taxon>Actinomycetes</taxon>
        <taxon>Micrococcales</taxon>
        <taxon>Microbacteriaceae</taxon>
        <taxon>Leifsonia</taxon>
    </lineage>
</organism>
<reference evidence="1 2" key="1">
    <citation type="submission" date="2020-07" db="EMBL/GenBank/DDBJ databases">
        <title>Sequencing the genomes of 1000 actinobacteria strains.</title>
        <authorList>
            <person name="Klenk H.-P."/>
        </authorList>
    </citation>
    <scope>NUCLEOTIDE SEQUENCE [LARGE SCALE GENOMIC DNA]</scope>
    <source>
        <strain evidence="1 2">DSM 23871</strain>
    </source>
</reference>
<proteinExistence type="predicted"/>
<sequence length="151" mass="16284">MLRNISSTVPSRLLTRLTTLTSGQWIAITSRAVPNRADSVTVDSSLDETISAIFTALPVSDATDTPLVGWLGDPANDAGLDAFFTVQGLARDIERRPLEMGRLQDLPDDPWQNVAAVVTVPAATDVVFFVCIGHGEQVPVTLFDTRRHLAA</sequence>
<dbReference type="RefSeq" id="WP_179457128.1">
    <property type="nucleotide sequence ID" value="NZ_BAAAPX010000001.1"/>
</dbReference>
<accession>A0A852T0N4</accession>
<dbReference type="AlphaFoldDB" id="A0A852T0N4"/>
<protein>
    <submittedName>
        <fullName evidence="1">Uncharacterized protein</fullName>
    </submittedName>
</protein>
<evidence type="ECO:0000313" key="1">
    <source>
        <dbReference type="EMBL" id="NYD75096.1"/>
    </source>
</evidence>